<comment type="similarity">
    <text evidence="1">Belongs to the NAD(P)H dehydrogenase (quinone) family.</text>
</comment>
<dbReference type="Proteomes" id="UP000659767">
    <property type="component" value="Unassembled WGS sequence"/>
</dbReference>
<reference evidence="5" key="1">
    <citation type="journal article" date="2019" name="Int. J. Syst. Evol. Microbiol.">
        <title>The Global Catalogue of Microorganisms (GCM) 10K type strain sequencing project: providing services to taxonomists for standard genome sequencing and annotation.</title>
        <authorList>
            <consortium name="The Broad Institute Genomics Platform"/>
            <consortium name="The Broad Institute Genome Sequencing Center for Infectious Disease"/>
            <person name="Wu L."/>
            <person name="Ma J."/>
        </authorList>
    </citation>
    <scope>NUCLEOTIDE SEQUENCE [LARGE SCALE GENOMIC DNA]</scope>
    <source>
        <strain evidence="5">JCM 4350</strain>
    </source>
</reference>
<dbReference type="PANTHER" id="PTHR10204">
    <property type="entry name" value="NAD P H OXIDOREDUCTASE-RELATED"/>
    <property type="match status" value="1"/>
</dbReference>
<proteinExistence type="inferred from homology"/>
<dbReference type="InterPro" id="IPR003680">
    <property type="entry name" value="Flavodoxin_fold"/>
</dbReference>
<keyword evidence="5" id="KW-1185">Reference proteome</keyword>
<evidence type="ECO:0000259" key="3">
    <source>
        <dbReference type="Pfam" id="PF02525"/>
    </source>
</evidence>
<dbReference type="InterPro" id="IPR051545">
    <property type="entry name" value="NAD(P)H_dehydrogenase_qn"/>
</dbReference>
<accession>A0ABQ2TPL4</accession>
<dbReference type="InterPro" id="IPR029039">
    <property type="entry name" value="Flavoprotein-like_sf"/>
</dbReference>
<evidence type="ECO:0000256" key="2">
    <source>
        <dbReference type="ARBA" id="ARBA00023002"/>
    </source>
</evidence>
<name>A0ABQ2TPL4_STRBA</name>
<keyword evidence="2" id="KW-0560">Oxidoreductase</keyword>
<dbReference type="Pfam" id="PF02525">
    <property type="entry name" value="Flavodoxin_2"/>
    <property type="match status" value="1"/>
</dbReference>
<dbReference type="RefSeq" id="WP_199889786.1">
    <property type="nucleotide sequence ID" value="NZ_BMSZ01000029.1"/>
</dbReference>
<sequence>MKVLWITAHPEPRSLNGSLHREGVGYLEEEGHEIRTSDLYAMRFNPVVTPADFSHTEDTRLIVGHAGQEAVREGTLAPDITAEHEKLSWADTLIVQFPLWWYGMPAILKGWFDRVFVGGFAFGVRDAQGRQLRYGEGALAGKRAMVIVSAGAREASLGPRGINGELNDLLFPLQHGTLWYAGIDVLPPLLVHGADRMDAVGYAFHANALRSRLKDLPYADPLPFRHQNGGDYDDDLVLRPGLDPHLTGNAAHYRVES</sequence>
<dbReference type="EMBL" id="BMSZ01000029">
    <property type="protein sequence ID" value="GGS81631.1"/>
    <property type="molecule type" value="Genomic_DNA"/>
</dbReference>
<evidence type="ECO:0000313" key="4">
    <source>
        <dbReference type="EMBL" id="GGS81631.1"/>
    </source>
</evidence>
<dbReference type="SUPFAM" id="SSF52218">
    <property type="entry name" value="Flavoproteins"/>
    <property type="match status" value="1"/>
</dbReference>
<dbReference type="Gene3D" id="3.40.50.360">
    <property type="match status" value="1"/>
</dbReference>
<evidence type="ECO:0000256" key="1">
    <source>
        <dbReference type="ARBA" id="ARBA00006252"/>
    </source>
</evidence>
<feature type="domain" description="Flavodoxin-like fold" evidence="3">
    <location>
        <begin position="1"/>
        <end position="199"/>
    </location>
</feature>
<gene>
    <name evidence="4" type="ORF">GCM10010253_65370</name>
</gene>
<dbReference type="PANTHER" id="PTHR10204:SF34">
    <property type="entry name" value="NAD(P)H DEHYDROGENASE [QUINONE] 1 ISOFORM 1"/>
    <property type="match status" value="1"/>
</dbReference>
<protein>
    <submittedName>
        <fullName evidence="4">NAD(P)H dehydrogenase</fullName>
    </submittedName>
</protein>
<evidence type="ECO:0000313" key="5">
    <source>
        <dbReference type="Proteomes" id="UP000659767"/>
    </source>
</evidence>
<organism evidence="4 5">
    <name type="scientific">Streptomyces badius</name>
    <dbReference type="NCBI Taxonomy" id="1941"/>
    <lineage>
        <taxon>Bacteria</taxon>
        <taxon>Bacillati</taxon>
        <taxon>Actinomycetota</taxon>
        <taxon>Actinomycetes</taxon>
        <taxon>Kitasatosporales</taxon>
        <taxon>Streptomycetaceae</taxon>
        <taxon>Streptomyces</taxon>
    </lineage>
</organism>
<comment type="caution">
    <text evidence="4">The sequence shown here is derived from an EMBL/GenBank/DDBJ whole genome shotgun (WGS) entry which is preliminary data.</text>
</comment>